<dbReference type="Gene3D" id="2.60.40.3440">
    <property type="match status" value="1"/>
</dbReference>
<dbReference type="InterPro" id="IPR015919">
    <property type="entry name" value="Cadherin-like_sf"/>
</dbReference>
<dbReference type="RefSeq" id="WP_011715232.1">
    <property type="nucleotide sequence ID" value="NC_008576.1"/>
</dbReference>
<evidence type="ECO:0000256" key="2">
    <source>
        <dbReference type="ARBA" id="ARBA00022737"/>
    </source>
</evidence>
<dbReference type="InterPro" id="IPR002126">
    <property type="entry name" value="Cadherin-like_dom"/>
</dbReference>
<evidence type="ECO:0000256" key="4">
    <source>
        <dbReference type="ARBA" id="ARBA00023180"/>
    </source>
</evidence>
<dbReference type="SUPFAM" id="SSF51120">
    <property type="entry name" value="beta-Roll"/>
    <property type="match status" value="1"/>
</dbReference>
<dbReference type="eggNOG" id="COG2931">
    <property type="taxonomic scope" value="Bacteria"/>
</dbReference>
<keyword evidence="8" id="KW-1185">Reference proteome</keyword>
<keyword evidence="3" id="KW-0378">Hydrolase</keyword>
<dbReference type="GO" id="GO:0016787">
    <property type="term" value="F:hydrolase activity"/>
    <property type="evidence" value="ECO:0007669"/>
    <property type="project" value="UniProtKB-KW"/>
</dbReference>
<feature type="domain" description="Cadherin" evidence="6">
    <location>
        <begin position="839"/>
        <end position="931"/>
    </location>
</feature>
<feature type="compositionally biased region" description="Basic and acidic residues" evidence="5">
    <location>
        <begin position="339"/>
        <end position="385"/>
    </location>
</feature>
<evidence type="ECO:0000256" key="3">
    <source>
        <dbReference type="ARBA" id="ARBA00022801"/>
    </source>
</evidence>
<dbReference type="SUPFAM" id="SSF69318">
    <property type="entry name" value="Integrin alpha N-terminal domain"/>
    <property type="match status" value="3"/>
</dbReference>
<reference evidence="8" key="1">
    <citation type="journal article" date="2009" name="Appl. Environ. Microbiol.">
        <title>Complete genome sequence of the chemolithoautotrophic marine magnetotactic coccus strain MC-1.</title>
        <authorList>
            <person name="Schubbe S."/>
            <person name="Williams T.J."/>
            <person name="Xie G."/>
            <person name="Kiss H.E."/>
            <person name="Brettin T.S."/>
            <person name="Martinez D."/>
            <person name="Ross C.A."/>
            <person name="Schuler D."/>
            <person name="Cox B.L."/>
            <person name="Nealson K.H."/>
            <person name="Bazylinski D.A."/>
        </authorList>
    </citation>
    <scope>NUCLEOTIDE SEQUENCE [LARGE SCALE GENOMIC DNA]</scope>
    <source>
        <strain evidence="8">ATCC BAA-1437 / JCM 17883 / MC-1</strain>
    </source>
</reference>
<dbReference type="SUPFAM" id="SSF49313">
    <property type="entry name" value="Cadherin-like"/>
    <property type="match status" value="3"/>
</dbReference>
<dbReference type="PRINTS" id="PR00313">
    <property type="entry name" value="CABNDNGRPT"/>
</dbReference>
<dbReference type="InterPro" id="IPR028994">
    <property type="entry name" value="Integrin_alpha_N"/>
</dbReference>
<dbReference type="Proteomes" id="UP000002586">
    <property type="component" value="Chromosome"/>
</dbReference>
<dbReference type="STRING" id="156889.Mmc1_3694"/>
<reference evidence="7 8" key="2">
    <citation type="journal article" date="2012" name="Int. J. Syst. Evol. Microbiol.">
        <title>Magnetococcus marinus gen. nov., sp. nov., a marine, magnetotactic bacterium that represents a novel lineage (Magnetococcaceae fam. nov.; Magnetococcales ord. nov.) at the base of the Alphaproteobacteria.</title>
        <authorList>
            <person name="Bazylinski D.A."/>
            <person name="Williams T.J."/>
            <person name="Lefevre C.T."/>
            <person name="Berg R.J."/>
            <person name="Zhang C.L."/>
            <person name="Bowser S.S."/>
            <person name="Dean A.J."/>
            <person name="Beveridge T.J."/>
        </authorList>
    </citation>
    <scope>NUCLEOTIDE SEQUENCE [LARGE SCALE GENOMIC DNA]</scope>
    <source>
        <strain evidence="8">ATCC BAA-1437 / JCM 17883 / MC-1</strain>
    </source>
</reference>
<dbReference type="EMBL" id="CP000471">
    <property type="protein sequence ID" value="ABK46179.1"/>
    <property type="molecule type" value="Genomic_DNA"/>
</dbReference>
<keyword evidence="2" id="KW-0677">Repeat</keyword>
<dbReference type="InterPro" id="IPR013783">
    <property type="entry name" value="Ig-like_fold"/>
</dbReference>
<dbReference type="PRINTS" id="PR01185">
    <property type="entry name" value="INTEGRINA"/>
</dbReference>
<evidence type="ECO:0000313" key="7">
    <source>
        <dbReference type="EMBL" id="ABK46179.1"/>
    </source>
</evidence>
<dbReference type="Pfam" id="PF17963">
    <property type="entry name" value="Big_9"/>
    <property type="match status" value="5"/>
</dbReference>
<dbReference type="NCBIfam" id="NF012211">
    <property type="entry name" value="tand_rpt_95"/>
    <property type="match status" value="4"/>
</dbReference>
<keyword evidence="4" id="KW-0325">Glycoprotein</keyword>
<feature type="compositionally biased region" description="Basic and acidic residues" evidence="5">
    <location>
        <begin position="301"/>
        <end position="322"/>
    </location>
</feature>
<evidence type="ECO:0000256" key="1">
    <source>
        <dbReference type="ARBA" id="ARBA00022729"/>
    </source>
</evidence>
<name>A0LDY6_MAGMM</name>
<dbReference type="SMART" id="SM00191">
    <property type="entry name" value="Int_alpha"/>
    <property type="match status" value="14"/>
</dbReference>
<dbReference type="GO" id="GO:0005509">
    <property type="term" value="F:calcium ion binding"/>
    <property type="evidence" value="ECO:0007669"/>
    <property type="project" value="InterPro"/>
</dbReference>
<dbReference type="InterPro" id="IPR010221">
    <property type="entry name" value="VCBS_dom"/>
</dbReference>
<keyword evidence="1" id="KW-0732">Signal</keyword>
<dbReference type="SMART" id="SM00736">
    <property type="entry name" value="CADG"/>
    <property type="match status" value="2"/>
</dbReference>
<evidence type="ECO:0000259" key="6">
    <source>
        <dbReference type="PROSITE" id="PS50268"/>
    </source>
</evidence>
<dbReference type="GO" id="GO:0008305">
    <property type="term" value="C:integrin complex"/>
    <property type="evidence" value="ECO:0007669"/>
    <property type="project" value="InterPro"/>
</dbReference>
<feature type="region of interest" description="Disordered" evidence="5">
    <location>
        <begin position="296"/>
        <end position="442"/>
    </location>
</feature>
<accession>A0LDY6</accession>
<dbReference type="Pfam" id="PF00353">
    <property type="entry name" value="HemolysinCabind"/>
    <property type="match status" value="2"/>
</dbReference>
<gene>
    <name evidence="7" type="ordered locus">Mmc1_3694</name>
</gene>
<evidence type="ECO:0000256" key="5">
    <source>
        <dbReference type="SAM" id="MobiDB-lite"/>
    </source>
</evidence>
<dbReference type="PROSITE" id="PS51470">
    <property type="entry name" value="FG_GAP"/>
    <property type="match status" value="6"/>
</dbReference>
<dbReference type="Pfam" id="PF01839">
    <property type="entry name" value="FG-GAP"/>
    <property type="match status" value="6"/>
</dbReference>
<dbReference type="eggNOG" id="COG4932">
    <property type="taxonomic scope" value="Bacteria"/>
</dbReference>
<dbReference type="InterPro" id="IPR013519">
    <property type="entry name" value="Int_alpha_beta-p"/>
</dbReference>
<proteinExistence type="predicted"/>
<dbReference type="Gene3D" id="2.130.10.130">
    <property type="entry name" value="Integrin alpha, N-terminal"/>
    <property type="match status" value="6"/>
</dbReference>
<dbReference type="InterPro" id="IPR001343">
    <property type="entry name" value="Hemolysn_Ca-bd"/>
</dbReference>
<organism evidence="7 8">
    <name type="scientific">Magnetococcus marinus (strain ATCC BAA-1437 / JCM 17883 / MC-1)</name>
    <dbReference type="NCBI Taxonomy" id="156889"/>
    <lineage>
        <taxon>Bacteria</taxon>
        <taxon>Pseudomonadati</taxon>
        <taxon>Pseudomonadota</taxon>
        <taxon>Magnetococcia</taxon>
        <taxon>Magnetococcales</taxon>
        <taxon>Magnetococcaceae</taxon>
        <taxon>Magnetococcus</taxon>
    </lineage>
</organism>
<dbReference type="GO" id="GO:0007156">
    <property type="term" value="P:homophilic cell adhesion via plasma membrane adhesion molecules"/>
    <property type="evidence" value="ECO:0007669"/>
    <property type="project" value="InterPro"/>
</dbReference>
<dbReference type="Gene3D" id="2.60.40.2810">
    <property type="match status" value="1"/>
</dbReference>
<dbReference type="InterPro" id="IPR011049">
    <property type="entry name" value="Serralysin-like_metalloprot_C"/>
</dbReference>
<dbReference type="KEGG" id="mgm:Mmc1_3694"/>
<dbReference type="InterPro" id="IPR000413">
    <property type="entry name" value="Integrin_alpha"/>
</dbReference>
<sequence>MAKHTHTSFPTPTVVMTDDTAVVRSLNGQVHLLDPAYVQDGTYLREGADLILVKSDGAALRVVGYFDHVNLPTLILPHGGAILPETIQAVLATQGHGVQVAGPSMGVTEAIGQVAQLAGKVLAQGRDGLMRILDEGDEILPGDMLRTSGNSLLFVLFKDGTEFQLGEDARAMLDNYIYDPAGSQGRFDATILRGIFRYKSGALAKLTEGSHTLLKTPAAMIRVRGSEADGEVGSDGATTVVHKSGVFEISDPLGQNVVTLDQPGLATAISFGQGPAPVYQAPANLVSRFQQQLSAQSFQDAKQEQQNKLEQEQEQLQERPPEAEPDPELNQGEPPEGEGDGRGPPEGEGDGREPPEGEGDGREPPEGEGDDRGPPEGEGDDRGPPEGEANDEFFDKLFGNEGDDPFALNGHDPFETGLDDGFDFGGNEFEPPEITQNNPEDDYLPTNQTAVTTLNLGSFAESATAANLTFTLEDLRQLSSYANAEIEFNPQLGFSVVSQDSLGNEVYQYAPNGRFDYLTQGQSVTATVGTFYADGVQGSIVATVIGDDSESSQYYTVNEDNPFSGNLNYYVNPHYGSPIAFETAYSGPGSLTLDAQTGAFIYSPSYAFGENSTPNGDSYLYADQFQVALLYSGSGDPFYTYTTVYMQSDYDPSLNITTLSMDEDGSTAVFLHANEPNVGTHTLLSLYGDAQHGTASLTSFGTLSYSPDPDYFGVEVLTLVMDDGERESYQELIITVNGVNDDPVLSTAATIHVTEDQPYSSGTATATDVDGGTLTFALTTQAAHGSVSLDSMTGDYTYTPAAGYFGSDSFTLEVSDGNGGLDSQSVAVTVAAVNDHPQLTTTTTISTAEDTPYSGSAMASDGEGDTLSFSVIQGSHGAVSLNSSTGDYTYTPAADYYGTDSFTLEVSDGNGGTDSQSVTVTITGVNDSPVFTSGATLSTHEDTPYHGTITATDVENDTLTYMLSSQPSHGALTAFDSGTGSYSYTPTTDYYGTDSFTVEVSDGQGGMQSQTITLTVAAQNDLPTISAAISVLTVSLDSTSSSYAYTVADVDGDTLAVSYTASNGGSVVLSNASGSGTFTYTPAAGFTGTETITLKVDDPTTAADPGTYGATTLTVTVTDATAPYTLALAAMTAGSDYTLLSGAAGDALGYASSYVDDFNKDGFGDLVVGAPNADSAGSAYVLYGSSDGFGSSLDLGTLNGSHGFLLQSPTGSNDELGYAVTGTGDFNHDGYEDVIVGLPGYSSTAAVAVVYGHATSTTGTLNLSDLDGSNGVLILGGSSTAGMMGHVLLGGSDYNQDGVDDLFLGLSEQDTGFVAVVYGMDGGYGTASMTMDNLMQAGQGKILVGEAYGDRFGSALEGDINFNNDNYSDLMVGASGVNSGAGAVYVVYGATDNAMVNTVYMSDLSSATGFTLYGAQAGDGLGSSISYVGDLNDDGYEDVIIGAPGANGGQGAAYVLYGSGNVTGSDLYVTDLDGSNGFVINGMASSGGVGYSVRIAGDVDGDGFEDLIIGAPQSVGVTGNNGGQAYVIYGRSAAESGFGASLNLSDLASSQGFMLKGVDSNDGFGASVSGLLDVNGDGYFDLVVGAPAATASTAGDVGGEAYIIYGKDFRGRMDNSYTAGDDVITAPGADTDIIRLDGGAGNDTITGSANGDLIIGGLGHDTLYAGSGSDTIYAGAGNDIIYLDDVQSSDSDQIWGGAGVDKVVINSAAGVTLDYSNGGDPIELSSVEWLDLENGGTDQLTITAWALRDASSSLGYSMVTGDSGDTISAPSWDGQWYYHTSGVYQDPITGSGVKTFNIYYNLSGSSDTTTNAILAVESDVDQSGLNAINISFRSVGYLESNTGAVLNGATAGDLTGRQTKGIGDINGDGYGDFAISAHAADPNGVSAAGQVYVVYGTSDGFGESFELSSLNGANGFVVEGDTAGLKLGYTISGAGDINADGYADFVIGNNQSGDAGHAYVILGSGTRNSATLNIGSLSSSEGFTISRSSGDSPLSTRGGGDINGDGYSDIVLADSNADIDLNSDMVDESNVGAVYVIYGRANVGDVSLTDLDGSNGFIVTGDAAGAEFGVSATAHGDLNGDFMDDLIIGAGDSLHSAAGQLWTVWGSQSLNTASIGVDTLRDSSRAFQIYNSQGGDQFAHKLAYAGDLNGDGYSDMVIGYAGANSAQGGALIIYGRDAMATNFNGALTVSSALSMGNVVALDGFTSGSYWGDRVRGVGDLNGDGYDDLSIGSRLVNGTGATAILYGGDTTLSLTSNALAAVNGSNGFIVYGNQAGGQFMVDGSALGDVNGDGFDDLIAGANMVDVNGGADTGVAYLFYGQDYSNIGAILGSPISSGTLTGTSGTDAIHGNIQSEIIDGGAGADALYGGGGNDILIYDDLDYYVDGGAGSDAIVVSGAGITIGGATTQTGHGDVHNIEAVDLTGTGDNTLYLDLNQVLDITDSKQTLLVYGNSGDTLYMNDFNSWNLATTGSMTNPTSSGNTINYNLYTNGVAKLLVDQDINFLNSVL</sequence>
<dbReference type="Gene3D" id="2.60.40.10">
    <property type="entry name" value="Immunoglobulins"/>
    <property type="match status" value="2"/>
</dbReference>
<dbReference type="OrthoDB" id="9342475at2"/>
<dbReference type="NCBIfam" id="TIGR01965">
    <property type="entry name" value="VCBS_repeat"/>
    <property type="match status" value="3"/>
</dbReference>
<protein>
    <submittedName>
        <fullName evidence="7">Putative outer membrane adhesin like protein</fullName>
    </submittedName>
</protein>
<feature type="domain" description="Cadherin" evidence="6">
    <location>
        <begin position="745"/>
        <end position="839"/>
    </location>
</feature>
<dbReference type="PANTHER" id="PTHR23221:SF7">
    <property type="entry name" value="PHOSPHATIDYLINOSITOL-GLYCAN-SPECIFIC PHOSPHOLIPASE D"/>
    <property type="match status" value="1"/>
</dbReference>
<dbReference type="InterPro" id="IPR006644">
    <property type="entry name" value="Cadg"/>
</dbReference>
<dbReference type="PROSITE" id="PS50268">
    <property type="entry name" value="CADHERIN_2"/>
    <property type="match status" value="2"/>
</dbReference>
<dbReference type="PANTHER" id="PTHR23221">
    <property type="entry name" value="GLYCOSYLPHOSPHATIDYLINOSITOL PHOSPHOLIPASE D"/>
    <property type="match status" value="1"/>
</dbReference>
<evidence type="ECO:0000313" key="8">
    <source>
        <dbReference type="Proteomes" id="UP000002586"/>
    </source>
</evidence>
<dbReference type="HOGENOM" id="CLU_228479_0_0_5"/>
<dbReference type="InterPro" id="IPR013517">
    <property type="entry name" value="FG-GAP"/>
</dbReference>